<proteinExistence type="inferred from homology"/>
<organism evidence="9 10">
    <name type="scientific">Gemmatimonas aurantiaca</name>
    <dbReference type="NCBI Taxonomy" id="173480"/>
    <lineage>
        <taxon>Bacteria</taxon>
        <taxon>Pseudomonadati</taxon>
        <taxon>Gemmatimonadota</taxon>
        <taxon>Gemmatimonadia</taxon>
        <taxon>Gemmatimonadales</taxon>
        <taxon>Gemmatimonadaceae</taxon>
        <taxon>Gemmatimonas</taxon>
    </lineage>
</organism>
<keyword evidence="7" id="KW-0456">Lyase</keyword>
<gene>
    <name evidence="9" type="ORF">DGD08_01905</name>
</gene>
<evidence type="ECO:0000256" key="2">
    <source>
        <dbReference type="ARBA" id="ARBA00022670"/>
    </source>
</evidence>
<dbReference type="AlphaFoldDB" id="A0A3D4V5J4"/>
<evidence type="ECO:0000256" key="5">
    <source>
        <dbReference type="ARBA" id="ARBA00023124"/>
    </source>
</evidence>
<sequence length="234" mass="26096">MCGRFVKKGLKYDADGNPEIGGFNDIRIIYRGQGMLRERYNIAPASQISVLRTTDEGVVADDALWWLLPPFVTDAKDWMKKAATFNARSETIATAPSFRSAWKRGKRCLIPADALYEWQKVGTAKKPHAILRRDRAPFAFAGIFEDGSAGLSATIITLEPNALFAPLHNRMAMILPPEDYAAWLSPDTDPDQAMALIRKWDPGEFKAYEVSKHVSNARNEGPECLAPVDDTRLL</sequence>
<evidence type="ECO:0000256" key="4">
    <source>
        <dbReference type="ARBA" id="ARBA00022801"/>
    </source>
</evidence>
<dbReference type="GO" id="GO:0016829">
    <property type="term" value="F:lyase activity"/>
    <property type="evidence" value="ECO:0007669"/>
    <property type="project" value="UniProtKB-KW"/>
</dbReference>
<evidence type="ECO:0000256" key="8">
    <source>
        <dbReference type="RuleBase" id="RU364100"/>
    </source>
</evidence>
<dbReference type="GO" id="GO:0003697">
    <property type="term" value="F:single-stranded DNA binding"/>
    <property type="evidence" value="ECO:0007669"/>
    <property type="project" value="InterPro"/>
</dbReference>
<dbReference type="InterPro" id="IPR003738">
    <property type="entry name" value="SRAP"/>
</dbReference>
<reference evidence="9 10" key="1">
    <citation type="journal article" date="2018" name="Nat. Biotechnol.">
        <title>A standardized bacterial taxonomy based on genome phylogeny substantially revises the tree of life.</title>
        <authorList>
            <person name="Parks D.H."/>
            <person name="Chuvochina M."/>
            <person name="Waite D.W."/>
            <person name="Rinke C."/>
            <person name="Skarshewski A."/>
            <person name="Chaumeil P.A."/>
            <person name="Hugenholtz P."/>
        </authorList>
    </citation>
    <scope>NUCLEOTIDE SEQUENCE [LARGE SCALE GENOMIC DNA]</scope>
    <source>
        <strain evidence="9">UBA8844</strain>
    </source>
</reference>
<dbReference type="PANTHER" id="PTHR13604:SF0">
    <property type="entry name" value="ABASIC SITE PROCESSING PROTEIN HMCES"/>
    <property type="match status" value="1"/>
</dbReference>
<comment type="similarity">
    <text evidence="1 8">Belongs to the SOS response-associated peptidase family.</text>
</comment>
<dbReference type="Pfam" id="PF02586">
    <property type="entry name" value="SRAP"/>
    <property type="match status" value="1"/>
</dbReference>
<evidence type="ECO:0000256" key="3">
    <source>
        <dbReference type="ARBA" id="ARBA00022763"/>
    </source>
</evidence>
<dbReference type="GO" id="GO:0106300">
    <property type="term" value="P:protein-DNA covalent cross-linking repair"/>
    <property type="evidence" value="ECO:0007669"/>
    <property type="project" value="InterPro"/>
</dbReference>
<protein>
    <recommendedName>
        <fullName evidence="8">Abasic site processing protein</fullName>
        <ecNumber evidence="8">3.4.-.-</ecNumber>
    </recommendedName>
</protein>
<keyword evidence="4 8" id="KW-0378">Hydrolase</keyword>
<dbReference type="GO" id="GO:0006508">
    <property type="term" value="P:proteolysis"/>
    <property type="evidence" value="ECO:0007669"/>
    <property type="project" value="UniProtKB-KW"/>
</dbReference>
<evidence type="ECO:0000313" key="10">
    <source>
        <dbReference type="Proteomes" id="UP000264071"/>
    </source>
</evidence>
<keyword evidence="6" id="KW-0238">DNA-binding</keyword>
<keyword evidence="5" id="KW-0190">Covalent protein-DNA linkage</keyword>
<keyword evidence="2 8" id="KW-0645">Protease</keyword>
<accession>A0A3D4V5J4</accession>
<name>A0A3D4V5J4_9BACT</name>
<evidence type="ECO:0000256" key="7">
    <source>
        <dbReference type="ARBA" id="ARBA00023239"/>
    </source>
</evidence>
<dbReference type="OMA" id="WQLTATI"/>
<dbReference type="GO" id="GO:0008233">
    <property type="term" value="F:peptidase activity"/>
    <property type="evidence" value="ECO:0007669"/>
    <property type="project" value="UniProtKB-KW"/>
</dbReference>
<dbReference type="PANTHER" id="PTHR13604">
    <property type="entry name" value="DC12-RELATED"/>
    <property type="match status" value="1"/>
</dbReference>
<dbReference type="InterPro" id="IPR036590">
    <property type="entry name" value="SRAP-like"/>
</dbReference>
<evidence type="ECO:0000256" key="6">
    <source>
        <dbReference type="ARBA" id="ARBA00023125"/>
    </source>
</evidence>
<dbReference type="Proteomes" id="UP000264071">
    <property type="component" value="Unassembled WGS sequence"/>
</dbReference>
<comment type="caution">
    <text evidence="9">The sequence shown here is derived from an EMBL/GenBank/DDBJ whole genome shotgun (WGS) entry which is preliminary data.</text>
</comment>
<dbReference type="EMBL" id="DPIY01000002">
    <property type="protein sequence ID" value="HCT55948.1"/>
    <property type="molecule type" value="Genomic_DNA"/>
</dbReference>
<dbReference type="SUPFAM" id="SSF143081">
    <property type="entry name" value="BB1717-like"/>
    <property type="match status" value="1"/>
</dbReference>
<dbReference type="Gene3D" id="3.90.1680.10">
    <property type="entry name" value="SOS response associated peptidase-like"/>
    <property type="match status" value="1"/>
</dbReference>
<evidence type="ECO:0000313" key="9">
    <source>
        <dbReference type="EMBL" id="HCT55948.1"/>
    </source>
</evidence>
<evidence type="ECO:0000256" key="1">
    <source>
        <dbReference type="ARBA" id="ARBA00008136"/>
    </source>
</evidence>
<keyword evidence="3" id="KW-0227">DNA damage</keyword>
<dbReference type="EC" id="3.4.-.-" evidence="8"/>